<evidence type="ECO:0000313" key="13">
    <source>
        <dbReference type="Proteomes" id="UP000001593"/>
    </source>
</evidence>
<dbReference type="eggNOG" id="KOG2527">
    <property type="taxonomic scope" value="Eukaryota"/>
</dbReference>
<reference evidence="12 13" key="1">
    <citation type="journal article" date="2007" name="Science">
        <title>Sea anemone genome reveals ancestral eumetazoan gene repertoire and genomic organization.</title>
        <authorList>
            <person name="Putnam N.H."/>
            <person name="Srivastava M."/>
            <person name="Hellsten U."/>
            <person name="Dirks B."/>
            <person name="Chapman J."/>
            <person name="Salamov A."/>
            <person name="Terry A."/>
            <person name="Shapiro H."/>
            <person name="Lindquist E."/>
            <person name="Kapitonov V.V."/>
            <person name="Jurka J."/>
            <person name="Genikhovich G."/>
            <person name="Grigoriev I.V."/>
            <person name="Lucas S.M."/>
            <person name="Steele R.E."/>
            <person name="Finnerty J.R."/>
            <person name="Technau U."/>
            <person name="Martindale M.Q."/>
            <person name="Rokhsar D.S."/>
        </authorList>
    </citation>
    <scope>NUCLEOTIDE SEQUENCE [LARGE SCALE GENOMIC DNA]</scope>
    <source>
        <strain evidence="13">CH2 X CH6</strain>
    </source>
</reference>
<evidence type="ECO:0000259" key="11">
    <source>
        <dbReference type="PROSITE" id="PS50195"/>
    </source>
</evidence>
<accession>A7S7T4</accession>
<evidence type="ECO:0000256" key="6">
    <source>
        <dbReference type="ARBA" id="ARBA00022753"/>
    </source>
</evidence>
<evidence type="ECO:0000256" key="9">
    <source>
        <dbReference type="ARBA" id="ARBA00023136"/>
    </source>
</evidence>
<evidence type="ECO:0000313" key="12">
    <source>
        <dbReference type="EMBL" id="EDO40294.1"/>
    </source>
</evidence>
<sequence length="330" mass="37731">MASDVRSPYISDSACFWSKPTPSRDAPCDMHVTVRDPRTHVKDMRAQYTDYKIETEGSSDIMPLGACTVRRRYSEFTWLRKKLAEEFPNASIPPLPGKRVLGRFDTEFIKNRQQGLEHWLRSLLSDTYKENAYLQLFLQTDLDTGDIQKCLRHKDRQDLYHVILLAANHRHNNNNNRSSRHSTADSAIDSICSSLSTCDVTQSFQRSGYNADDEGSDCFSDQSNRSTTINCELSFDATSEDSATGSFSTNDLEFSSKDVVSLERGPCKRVVPALPCYRECEKLVEYSFAVSANTRDTYTVYAMASSDGKRRPRERWLRRQIEEYEVLSVL</sequence>
<dbReference type="GO" id="GO:0005768">
    <property type="term" value="C:endosome"/>
    <property type="evidence" value="ECO:0000318"/>
    <property type="project" value="GO_Central"/>
</dbReference>
<feature type="domain" description="PX" evidence="11">
    <location>
        <begin position="29"/>
        <end position="145"/>
    </location>
</feature>
<organism evidence="12 13">
    <name type="scientific">Nematostella vectensis</name>
    <name type="common">Starlet sea anemone</name>
    <dbReference type="NCBI Taxonomy" id="45351"/>
    <lineage>
        <taxon>Eukaryota</taxon>
        <taxon>Metazoa</taxon>
        <taxon>Cnidaria</taxon>
        <taxon>Anthozoa</taxon>
        <taxon>Hexacorallia</taxon>
        <taxon>Actiniaria</taxon>
        <taxon>Edwardsiidae</taxon>
        <taxon>Nematostella</taxon>
    </lineage>
</organism>
<evidence type="ECO:0000256" key="7">
    <source>
        <dbReference type="ARBA" id="ARBA00022927"/>
    </source>
</evidence>
<keyword evidence="9" id="KW-0472">Membrane</keyword>
<evidence type="ECO:0000256" key="10">
    <source>
        <dbReference type="ARBA" id="ARBA00029433"/>
    </source>
</evidence>
<dbReference type="AlphaFoldDB" id="A7S7T4"/>
<dbReference type="InParanoid" id="A7S7T4"/>
<dbReference type="EMBL" id="DS469594">
    <property type="protein sequence ID" value="EDO40294.1"/>
    <property type="molecule type" value="Genomic_DNA"/>
</dbReference>
<keyword evidence="4" id="KW-0813">Transport</keyword>
<dbReference type="Pfam" id="PF00787">
    <property type="entry name" value="PX"/>
    <property type="match status" value="1"/>
</dbReference>
<dbReference type="InterPro" id="IPR043544">
    <property type="entry name" value="SNX10/11"/>
</dbReference>
<keyword evidence="13" id="KW-1185">Reference proteome</keyword>
<dbReference type="Gene3D" id="3.30.1520.10">
    <property type="entry name" value="Phox-like domain"/>
    <property type="match status" value="1"/>
</dbReference>
<dbReference type="Proteomes" id="UP000001593">
    <property type="component" value="Unassembled WGS sequence"/>
</dbReference>
<dbReference type="SUPFAM" id="SSF64268">
    <property type="entry name" value="PX domain"/>
    <property type="match status" value="1"/>
</dbReference>
<dbReference type="OMA" id="RRPRERW"/>
<keyword evidence="8" id="KW-0446">Lipid-binding</keyword>
<dbReference type="InterPro" id="IPR001683">
    <property type="entry name" value="PX_dom"/>
</dbReference>
<evidence type="ECO:0000256" key="1">
    <source>
        <dbReference type="ARBA" id="ARBA00004177"/>
    </source>
</evidence>
<dbReference type="PhylomeDB" id="A7S7T4"/>
<dbReference type="GO" id="GO:0016050">
    <property type="term" value="P:vesicle organization"/>
    <property type="evidence" value="ECO:0000318"/>
    <property type="project" value="GO_Central"/>
</dbReference>
<evidence type="ECO:0000256" key="2">
    <source>
        <dbReference type="ARBA" id="ARBA00004496"/>
    </source>
</evidence>
<dbReference type="PROSITE" id="PS50195">
    <property type="entry name" value="PX"/>
    <property type="match status" value="1"/>
</dbReference>
<evidence type="ECO:0000256" key="4">
    <source>
        <dbReference type="ARBA" id="ARBA00022448"/>
    </source>
</evidence>
<gene>
    <name evidence="12" type="ORF">NEMVEDRAFT_v1g208117</name>
</gene>
<proteinExistence type="inferred from homology"/>
<evidence type="ECO:0000256" key="8">
    <source>
        <dbReference type="ARBA" id="ARBA00023121"/>
    </source>
</evidence>
<dbReference type="KEGG" id="nve:5511988"/>
<dbReference type="PANTHER" id="PTHR46209:SF3">
    <property type="entry name" value="PX DOMAIN-CONTAINING PROTEIN"/>
    <property type="match status" value="1"/>
</dbReference>
<comment type="similarity">
    <text evidence="3">Belongs to the sorting nexin family.</text>
</comment>
<dbReference type="InterPro" id="IPR036871">
    <property type="entry name" value="PX_dom_sf"/>
</dbReference>
<keyword evidence="6" id="KW-0967">Endosome</keyword>
<dbReference type="SMART" id="SM00312">
    <property type="entry name" value="PX"/>
    <property type="match status" value="1"/>
</dbReference>
<dbReference type="HOGENOM" id="CLU_842804_0_0_1"/>
<protein>
    <recommendedName>
        <fullName evidence="11">PX domain-containing protein</fullName>
    </recommendedName>
</protein>
<keyword evidence="7" id="KW-0653">Protein transport</keyword>
<dbReference type="GO" id="GO:1901981">
    <property type="term" value="F:phosphatidylinositol phosphate binding"/>
    <property type="evidence" value="ECO:0000318"/>
    <property type="project" value="GO_Central"/>
</dbReference>
<keyword evidence="5" id="KW-0963">Cytoplasm</keyword>
<dbReference type="STRING" id="45351.A7S7T4"/>
<comment type="subcellular location">
    <subcellularLocation>
        <location evidence="2">Cytoplasm</location>
    </subcellularLocation>
    <subcellularLocation>
        <location evidence="10">Endomembrane system</location>
        <topology evidence="10">Peripheral membrane protein</topology>
        <orientation evidence="10">Cytoplasmic side</orientation>
    </subcellularLocation>
    <subcellularLocation>
        <location evidence="1">Endosome</location>
    </subcellularLocation>
</comment>
<evidence type="ECO:0000256" key="5">
    <source>
        <dbReference type="ARBA" id="ARBA00022490"/>
    </source>
</evidence>
<dbReference type="GO" id="GO:0006886">
    <property type="term" value="P:intracellular protein transport"/>
    <property type="evidence" value="ECO:0007669"/>
    <property type="project" value="InterPro"/>
</dbReference>
<dbReference type="PANTHER" id="PTHR46209">
    <property type="entry name" value="PX DOMAIN-CONTAINING PROTEIN"/>
    <property type="match status" value="1"/>
</dbReference>
<evidence type="ECO:0000256" key="3">
    <source>
        <dbReference type="ARBA" id="ARBA00010883"/>
    </source>
</evidence>
<name>A7S7T4_NEMVE</name>